<proteinExistence type="predicted"/>
<keyword evidence="3" id="KW-1185">Reference proteome</keyword>
<dbReference type="RefSeq" id="WP_290401488.1">
    <property type="nucleotide sequence ID" value="NZ_JAUHLN010000005.1"/>
</dbReference>
<comment type="caution">
    <text evidence="2">The sequence shown here is derived from an EMBL/GenBank/DDBJ whole genome shotgun (WGS) entry which is preliminary data.</text>
</comment>
<evidence type="ECO:0000313" key="3">
    <source>
        <dbReference type="Proteomes" id="UP001168694"/>
    </source>
</evidence>
<name>A0ABT8EBT2_9BACL</name>
<dbReference type="Proteomes" id="UP001168694">
    <property type="component" value="Unassembled WGS sequence"/>
</dbReference>
<sequence length="98" mass="11138">MSDAGVSRQDQAKIPSFKDHEQAQSWFKEKYGDAFELSCVEPINGHQCYFYVLILDEPTYKQGQAELNEHGIMKGALKYLGSHQSIYIMEDGTVHIVP</sequence>
<accession>A0ABT8EBT2</accession>
<evidence type="ECO:0000313" key="2">
    <source>
        <dbReference type="EMBL" id="MDN4075374.1"/>
    </source>
</evidence>
<dbReference type="EMBL" id="JAUHLN010000005">
    <property type="protein sequence ID" value="MDN4075374.1"/>
    <property type="molecule type" value="Genomic_DNA"/>
</dbReference>
<protein>
    <submittedName>
        <fullName evidence="2">Uncharacterized protein</fullName>
    </submittedName>
</protein>
<organism evidence="2 3">
    <name type="scientific">Fictibacillus terranigra</name>
    <dbReference type="NCBI Taxonomy" id="3058424"/>
    <lineage>
        <taxon>Bacteria</taxon>
        <taxon>Bacillati</taxon>
        <taxon>Bacillota</taxon>
        <taxon>Bacilli</taxon>
        <taxon>Bacillales</taxon>
        <taxon>Fictibacillaceae</taxon>
        <taxon>Fictibacillus</taxon>
    </lineage>
</organism>
<gene>
    <name evidence="2" type="ORF">QYF49_20650</name>
</gene>
<feature type="region of interest" description="Disordered" evidence="1">
    <location>
        <begin position="1"/>
        <end position="21"/>
    </location>
</feature>
<evidence type="ECO:0000256" key="1">
    <source>
        <dbReference type="SAM" id="MobiDB-lite"/>
    </source>
</evidence>
<reference evidence="2" key="1">
    <citation type="submission" date="2023-06" db="EMBL/GenBank/DDBJ databases">
        <title>Draft Genome Sequences of Representative Paenibacillus Polymyxa, Bacillus cereus, Fictibacillus sp., and Brevibacillus agri Strains Isolated from Amazonian Dark Earth.</title>
        <authorList>
            <person name="Pellegrinetti T.A."/>
            <person name="Cunha I.C.M."/>
            <person name="Chaves M.G."/>
            <person name="Freitas A.S."/>
            <person name="Silva A.V.R."/>
            <person name="Tsai S.M."/>
            <person name="Mendes L.W."/>
        </authorList>
    </citation>
    <scope>NUCLEOTIDE SEQUENCE</scope>
    <source>
        <strain evidence="2">CENA-BCM004</strain>
    </source>
</reference>